<evidence type="ECO:0000256" key="3">
    <source>
        <dbReference type="ARBA" id="ARBA00022448"/>
    </source>
</evidence>
<accession>A0ABY6M285</accession>
<feature type="transmembrane region" description="Helical" evidence="8">
    <location>
        <begin position="133"/>
        <end position="156"/>
    </location>
</feature>
<feature type="transmembrane region" description="Helical" evidence="8">
    <location>
        <begin position="39"/>
        <end position="59"/>
    </location>
</feature>
<evidence type="ECO:0000313" key="10">
    <source>
        <dbReference type="Proteomes" id="UP001163328"/>
    </source>
</evidence>
<keyword evidence="4" id="KW-1003">Cell membrane</keyword>
<organism evidence="9 10">
    <name type="scientific">Flavobacterium agricola</name>
    <dbReference type="NCBI Taxonomy" id="2870839"/>
    <lineage>
        <taxon>Bacteria</taxon>
        <taxon>Pseudomonadati</taxon>
        <taxon>Bacteroidota</taxon>
        <taxon>Flavobacteriia</taxon>
        <taxon>Flavobacteriales</taxon>
        <taxon>Flavobacteriaceae</taxon>
        <taxon>Flavobacterium</taxon>
    </lineage>
</organism>
<dbReference type="InterPro" id="IPR037294">
    <property type="entry name" value="ABC_BtuC-like"/>
</dbReference>
<evidence type="ECO:0000256" key="5">
    <source>
        <dbReference type="ARBA" id="ARBA00022692"/>
    </source>
</evidence>
<dbReference type="CDD" id="cd06550">
    <property type="entry name" value="TM_ABC_iron-siderophores_like"/>
    <property type="match status" value="1"/>
</dbReference>
<sequence>MLNISLGSVTIPFKEIVNALIGNEVSKSTWEYIVLNYRLPKAIACICAGIALSISGLLMQTLFKNPLAEPYVLGISSGASLGVSIVILGVSFLPVFLQEIVLQPYGIVIASSLGSLLVLLLVLAVAKQLKQTMAILVVGLMIGSFTAAFVSVLTYFSSAEQIKKFTFWSLGNLGNLDWLSIKILVICLIIGLLLALQSIKALNSLLLGENYARSLGINFKKTRTIIILATCILTGSVTAFVGPIAFIGLAIAHITKLVFKTSNHFVLYLGCIVLGPSILLLCDTISQMPGFDFMLPINAITSMIGAPIVVWLVLRKNNKIV</sequence>
<keyword evidence="6 8" id="KW-1133">Transmembrane helix</keyword>
<feature type="transmembrane region" description="Helical" evidence="8">
    <location>
        <begin position="176"/>
        <end position="196"/>
    </location>
</feature>
<keyword evidence="10" id="KW-1185">Reference proteome</keyword>
<reference evidence="9" key="1">
    <citation type="submission" date="2021-08" db="EMBL/GenBank/DDBJ databases">
        <title>Flavobacterium sp. strain CC-SYL302.</title>
        <authorList>
            <person name="Lin S.-Y."/>
            <person name="Lee T.-H."/>
            <person name="Young C.-C."/>
        </authorList>
    </citation>
    <scope>NUCLEOTIDE SEQUENCE</scope>
    <source>
        <strain evidence="9">CC-SYL302</strain>
    </source>
</reference>
<feature type="transmembrane region" description="Helical" evidence="8">
    <location>
        <begin position="294"/>
        <end position="314"/>
    </location>
</feature>
<evidence type="ECO:0000313" key="9">
    <source>
        <dbReference type="EMBL" id="UYW02624.1"/>
    </source>
</evidence>
<dbReference type="Proteomes" id="UP001163328">
    <property type="component" value="Chromosome"/>
</dbReference>
<evidence type="ECO:0000256" key="8">
    <source>
        <dbReference type="SAM" id="Phobius"/>
    </source>
</evidence>
<dbReference type="Gene3D" id="1.10.3470.10">
    <property type="entry name" value="ABC transporter involved in vitamin B12 uptake, BtuC"/>
    <property type="match status" value="1"/>
</dbReference>
<feature type="transmembrane region" description="Helical" evidence="8">
    <location>
        <begin position="225"/>
        <end position="253"/>
    </location>
</feature>
<dbReference type="InterPro" id="IPR000522">
    <property type="entry name" value="ABC_transptr_permease_BtuC"/>
</dbReference>
<dbReference type="Pfam" id="PF01032">
    <property type="entry name" value="FecCD"/>
    <property type="match status" value="1"/>
</dbReference>
<dbReference type="PANTHER" id="PTHR30472">
    <property type="entry name" value="FERRIC ENTEROBACTIN TRANSPORT SYSTEM PERMEASE PROTEIN"/>
    <property type="match status" value="1"/>
</dbReference>
<proteinExistence type="inferred from homology"/>
<protein>
    <submittedName>
        <fullName evidence="9">Iron ABC transporter permease</fullName>
    </submittedName>
</protein>
<keyword evidence="5 8" id="KW-0812">Transmembrane</keyword>
<feature type="transmembrane region" description="Helical" evidence="8">
    <location>
        <begin position="265"/>
        <end position="282"/>
    </location>
</feature>
<evidence type="ECO:0000256" key="7">
    <source>
        <dbReference type="ARBA" id="ARBA00023136"/>
    </source>
</evidence>
<comment type="similarity">
    <text evidence="2">Belongs to the binding-protein-dependent transport system permease family. FecCD subfamily.</text>
</comment>
<dbReference type="PANTHER" id="PTHR30472:SF41">
    <property type="entry name" value="TRANSPORT SYSTEM PERMEASE PROTEIN"/>
    <property type="match status" value="1"/>
</dbReference>
<keyword evidence="3" id="KW-0813">Transport</keyword>
<evidence type="ECO:0000256" key="6">
    <source>
        <dbReference type="ARBA" id="ARBA00022989"/>
    </source>
</evidence>
<dbReference type="SUPFAM" id="SSF81345">
    <property type="entry name" value="ABC transporter involved in vitamin B12 uptake, BtuC"/>
    <property type="match status" value="1"/>
</dbReference>
<keyword evidence="7 8" id="KW-0472">Membrane</keyword>
<evidence type="ECO:0000256" key="4">
    <source>
        <dbReference type="ARBA" id="ARBA00022475"/>
    </source>
</evidence>
<evidence type="ECO:0000256" key="1">
    <source>
        <dbReference type="ARBA" id="ARBA00004651"/>
    </source>
</evidence>
<evidence type="ECO:0000256" key="2">
    <source>
        <dbReference type="ARBA" id="ARBA00007935"/>
    </source>
</evidence>
<name>A0ABY6M285_9FLAO</name>
<gene>
    <name evidence="9" type="ORF">K5I29_07930</name>
</gene>
<feature type="transmembrane region" description="Helical" evidence="8">
    <location>
        <begin position="105"/>
        <end position="126"/>
    </location>
</feature>
<feature type="transmembrane region" description="Helical" evidence="8">
    <location>
        <begin position="71"/>
        <end position="93"/>
    </location>
</feature>
<dbReference type="EMBL" id="CP081495">
    <property type="protein sequence ID" value="UYW02624.1"/>
    <property type="molecule type" value="Genomic_DNA"/>
</dbReference>
<comment type="subcellular location">
    <subcellularLocation>
        <location evidence="1">Cell membrane</location>
        <topology evidence="1">Multi-pass membrane protein</topology>
    </subcellularLocation>
</comment>